<protein>
    <submittedName>
        <fullName evidence="1">Uncharacterized protein</fullName>
    </submittedName>
</protein>
<gene>
    <name evidence="1" type="ORF">AKJ42_03770</name>
</gene>
<proteinExistence type="predicted"/>
<evidence type="ECO:0000313" key="1">
    <source>
        <dbReference type="EMBL" id="KXA99069.1"/>
    </source>
</evidence>
<reference evidence="1 2" key="1">
    <citation type="journal article" date="2016" name="Sci. Rep.">
        <title>Metabolic traits of an uncultured archaeal lineage -MSBL1- from brine pools of the Red Sea.</title>
        <authorList>
            <person name="Mwirichia R."/>
            <person name="Alam I."/>
            <person name="Rashid M."/>
            <person name="Vinu M."/>
            <person name="Ba-Alawi W."/>
            <person name="Anthony Kamau A."/>
            <person name="Kamanda Ngugi D."/>
            <person name="Goker M."/>
            <person name="Klenk H.P."/>
            <person name="Bajic V."/>
            <person name="Stingl U."/>
        </authorList>
    </citation>
    <scope>NUCLEOTIDE SEQUENCE [LARGE SCALE GENOMIC DNA]</scope>
    <source>
        <strain evidence="1">SCGC-AAA261C02</strain>
    </source>
</reference>
<evidence type="ECO:0000313" key="2">
    <source>
        <dbReference type="Proteomes" id="UP000070520"/>
    </source>
</evidence>
<comment type="caution">
    <text evidence="1">The sequence shown here is derived from an EMBL/GenBank/DDBJ whole genome shotgun (WGS) entry which is preliminary data.</text>
</comment>
<keyword evidence="2" id="KW-1185">Reference proteome</keyword>
<organism evidence="1 2">
    <name type="scientific">candidate division MSBL1 archaeon SCGC-AAA261C02</name>
    <dbReference type="NCBI Taxonomy" id="1698272"/>
    <lineage>
        <taxon>Archaea</taxon>
        <taxon>Methanobacteriati</taxon>
        <taxon>Methanobacteriota</taxon>
        <taxon>candidate division MSBL1</taxon>
    </lineage>
</organism>
<dbReference type="AlphaFoldDB" id="A0A133UY12"/>
<accession>A0A133UY12</accession>
<dbReference type="Proteomes" id="UP000070520">
    <property type="component" value="Unassembled WGS sequence"/>
</dbReference>
<name>A0A133UY12_9EURY</name>
<dbReference type="EMBL" id="LHXW01000072">
    <property type="protein sequence ID" value="KXA99069.1"/>
    <property type="molecule type" value="Genomic_DNA"/>
</dbReference>
<sequence>MIRKKCYGGATIDYGTLKRNLPQEYQNKVKEEMDKLEKKGFLKSKPKQDDRVYSIAPERPVKRVLHEIKDRVDDIWSSITEPEEEEYDAKEFIHPILSKMIETTISNSPLVSLRGLSTSEEKDENFPEYYKAKLHLEIVCPKTRENILPLL</sequence>